<dbReference type="AlphaFoldDB" id="A0AAN9F478"/>
<organism evidence="1 2">
    <name type="scientific">Crotalaria pallida</name>
    <name type="common">Smooth rattlebox</name>
    <name type="synonym">Crotalaria striata</name>
    <dbReference type="NCBI Taxonomy" id="3830"/>
    <lineage>
        <taxon>Eukaryota</taxon>
        <taxon>Viridiplantae</taxon>
        <taxon>Streptophyta</taxon>
        <taxon>Embryophyta</taxon>
        <taxon>Tracheophyta</taxon>
        <taxon>Spermatophyta</taxon>
        <taxon>Magnoliopsida</taxon>
        <taxon>eudicotyledons</taxon>
        <taxon>Gunneridae</taxon>
        <taxon>Pentapetalae</taxon>
        <taxon>rosids</taxon>
        <taxon>fabids</taxon>
        <taxon>Fabales</taxon>
        <taxon>Fabaceae</taxon>
        <taxon>Papilionoideae</taxon>
        <taxon>50 kb inversion clade</taxon>
        <taxon>genistoids sensu lato</taxon>
        <taxon>core genistoids</taxon>
        <taxon>Crotalarieae</taxon>
        <taxon>Crotalaria</taxon>
    </lineage>
</organism>
<comment type="caution">
    <text evidence="1">The sequence shown here is derived from an EMBL/GenBank/DDBJ whole genome shotgun (WGS) entry which is preliminary data.</text>
</comment>
<evidence type="ECO:0008006" key="3">
    <source>
        <dbReference type="Google" id="ProtNLM"/>
    </source>
</evidence>
<keyword evidence="2" id="KW-1185">Reference proteome</keyword>
<dbReference type="PANTHER" id="PTHR33710">
    <property type="entry name" value="BNAC02G09200D PROTEIN"/>
    <property type="match status" value="1"/>
</dbReference>
<dbReference type="InterPro" id="IPR036691">
    <property type="entry name" value="Endo/exonu/phosph_ase_sf"/>
</dbReference>
<protein>
    <recommendedName>
        <fullName evidence="3">Endonuclease/exonuclease/phosphatase domain-containing protein</fullName>
    </recommendedName>
</protein>
<dbReference type="Proteomes" id="UP001372338">
    <property type="component" value="Unassembled WGS sequence"/>
</dbReference>
<gene>
    <name evidence="1" type="ORF">RIF29_19767</name>
</gene>
<evidence type="ECO:0000313" key="1">
    <source>
        <dbReference type="EMBL" id="KAK7267103.1"/>
    </source>
</evidence>
<accession>A0AAN9F478</accession>
<dbReference type="SUPFAM" id="SSF56219">
    <property type="entry name" value="DNase I-like"/>
    <property type="match status" value="1"/>
</dbReference>
<sequence>MEVMKNGRWLEQGKEQETVHPIIWFVQTMDNLAAWNIGGANHPKEHDEISRLYRENKIGFLGVLENKLTERRGMQLFCVTVIYAANDHGIREELWNDLRAISDHMDLPWLLMGDFNTFLDPQEKYGGNPVDISNLADFRNCVDYCQLQDMNYYGQHLTSDNKQLDGNRVFCKLNKTLVNENWIQMWPNSQTKFLNGGISYHSPMIVRWLSDTENRRSGFKYFNMWYKAEEFNAVIQEAWQYELNGHQMFQFNMKMKKVKQGLKLLNKTNFNCIDMQELTLREKLNEI</sequence>
<name>A0AAN9F478_CROPI</name>
<reference evidence="1 2" key="1">
    <citation type="submission" date="2024-01" db="EMBL/GenBank/DDBJ databases">
        <title>The genomes of 5 underutilized Papilionoideae crops provide insights into root nodulation and disease resistanc.</title>
        <authorList>
            <person name="Yuan L."/>
        </authorList>
    </citation>
    <scope>NUCLEOTIDE SEQUENCE [LARGE SCALE GENOMIC DNA]</scope>
    <source>
        <strain evidence="1">ZHUSHIDOU_FW_LH</strain>
        <tissue evidence="1">Leaf</tissue>
    </source>
</reference>
<dbReference type="PANTHER" id="PTHR33710:SF81">
    <property type="entry name" value="ENDONUCLEASE_EXONUCLEASE_PHOSPHATASE DOMAIN-CONTAINING PROTEIN"/>
    <property type="match status" value="1"/>
</dbReference>
<evidence type="ECO:0000313" key="2">
    <source>
        <dbReference type="Proteomes" id="UP001372338"/>
    </source>
</evidence>
<dbReference type="EMBL" id="JAYWIO010000004">
    <property type="protein sequence ID" value="KAK7267103.1"/>
    <property type="molecule type" value="Genomic_DNA"/>
</dbReference>
<proteinExistence type="predicted"/>
<dbReference type="Gene3D" id="3.60.10.10">
    <property type="entry name" value="Endonuclease/exonuclease/phosphatase"/>
    <property type="match status" value="1"/>
</dbReference>